<reference evidence="2 3" key="1">
    <citation type="submission" date="2023-09" db="EMBL/GenBank/DDBJ databases">
        <title>Multi-omics analysis of a traditional fermented food reveals byproduct-associated fungal strains for waste-to-food upcycling.</title>
        <authorList>
            <consortium name="Lawrence Berkeley National Laboratory"/>
            <person name="Rekdal V.M."/>
            <person name="Villalobos-Escobedo J.M."/>
            <person name="Rodriguez-Valeron N."/>
            <person name="Garcia M.O."/>
            <person name="Vasquez D.P."/>
            <person name="Damayanti I."/>
            <person name="Sorensen P.M."/>
            <person name="Baidoo E.E."/>
            <person name="De Carvalho A.C."/>
            <person name="Riley R."/>
            <person name="Lipzen A."/>
            <person name="He G."/>
            <person name="Yan M."/>
            <person name="Haridas S."/>
            <person name="Daum C."/>
            <person name="Yoshinaga Y."/>
            <person name="Ng V."/>
            <person name="Grigoriev I.V."/>
            <person name="Munk R."/>
            <person name="Nuraida L."/>
            <person name="Wijaya C.H."/>
            <person name="Morales P.-C."/>
            <person name="Keasling J.D."/>
        </authorList>
    </citation>
    <scope>NUCLEOTIDE SEQUENCE [LARGE SCALE GENOMIC DNA]</scope>
    <source>
        <strain evidence="2 3">FGSC 2613</strain>
    </source>
</reference>
<feature type="region of interest" description="Disordered" evidence="1">
    <location>
        <begin position="81"/>
        <end position="103"/>
    </location>
</feature>
<organism evidence="2 3">
    <name type="scientific">Neurospora intermedia</name>
    <dbReference type="NCBI Taxonomy" id="5142"/>
    <lineage>
        <taxon>Eukaryota</taxon>
        <taxon>Fungi</taxon>
        <taxon>Dikarya</taxon>
        <taxon>Ascomycota</taxon>
        <taxon>Pezizomycotina</taxon>
        <taxon>Sordariomycetes</taxon>
        <taxon>Sordariomycetidae</taxon>
        <taxon>Sordariales</taxon>
        <taxon>Sordariaceae</taxon>
        <taxon>Neurospora</taxon>
    </lineage>
</organism>
<protein>
    <submittedName>
        <fullName evidence="2">Uncharacterized protein</fullName>
    </submittedName>
</protein>
<gene>
    <name evidence="2" type="ORF">QR685DRAFT_152901</name>
</gene>
<evidence type="ECO:0000313" key="2">
    <source>
        <dbReference type="EMBL" id="KAL0472726.1"/>
    </source>
</evidence>
<dbReference type="EMBL" id="JAVLET010000002">
    <property type="protein sequence ID" value="KAL0472726.1"/>
    <property type="molecule type" value="Genomic_DNA"/>
</dbReference>
<sequence>MLRVGICTLRSCEDNKHWMKTKETARRSKCPMLAPQHTDSQRKESSSISNKAAKGTTTTTTAWTPPSLILAKLVITPCSQVQTESRNTKPGTSQYRAGEGRHAGISQEQEIPFTELDLLETIERSRLASCVDMPSFLCFVIGYSVEVCRMECGTRLRLLNTKQQKDSQCRGDRQSGKC</sequence>
<feature type="compositionally biased region" description="Polar residues" evidence="1">
    <location>
        <begin position="81"/>
        <end position="95"/>
    </location>
</feature>
<evidence type="ECO:0000313" key="3">
    <source>
        <dbReference type="Proteomes" id="UP001451303"/>
    </source>
</evidence>
<name>A0ABR3DJ76_NEUIN</name>
<evidence type="ECO:0000256" key="1">
    <source>
        <dbReference type="SAM" id="MobiDB-lite"/>
    </source>
</evidence>
<proteinExistence type="predicted"/>
<comment type="caution">
    <text evidence="2">The sequence shown here is derived from an EMBL/GenBank/DDBJ whole genome shotgun (WGS) entry which is preliminary data.</text>
</comment>
<feature type="region of interest" description="Disordered" evidence="1">
    <location>
        <begin position="22"/>
        <end position="60"/>
    </location>
</feature>
<accession>A0ABR3DJ76</accession>
<dbReference type="Proteomes" id="UP001451303">
    <property type="component" value="Unassembled WGS sequence"/>
</dbReference>
<keyword evidence="3" id="KW-1185">Reference proteome</keyword>